<feature type="compositionally biased region" description="Low complexity" evidence="2">
    <location>
        <begin position="103"/>
        <end position="119"/>
    </location>
</feature>
<evidence type="ECO:0000313" key="5">
    <source>
        <dbReference type="Proteomes" id="UP000485058"/>
    </source>
</evidence>
<gene>
    <name evidence="4" type="ORF">HaLaN_18533</name>
</gene>
<dbReference type="EMBL" id="BLLF01001794">
    <property type="protein sequence ID" value="GFH21266.1"/>
    <property type="molecule type" value="Genomic_DNA"/>
</dbReference>
<dbReference type="Proteomes" id="UP000485058">
    <property type="component" value="Unassembled WGS sequence"/>
</dbReference>
<feature type="compositionally biased region" description="Low complexity" evidence="2">
    <location>
        <begin position="240"/>
        <end position="253"/>
    </location>
</feature>
<organism evidence="4 5">
    <name type="scientific">Haematococcus lacustris</name>
    <name type="common">Green alga</name>
    <name type="synonym">Haematococcus pluvialis</name>
    <dbReference type="NCBI Taxonomy" id="44745"/>
    <lineage>
        <taxon>Eukaryota</taxon>
        <taxon>Viridiplantae</taxon>
        <taxon>Chlorophyta</taxon>
        <taxon>core chlorophytes</taxon>
        <taxon>Chlorophyceae</taxon>
        <taxon>CS clade</taxon>
        <taxon>Chlamydomonadales</taxon>
        <taxon>Haematococcaceae</taxon>
        <taxon>Haematococcus</taxon>
    </lineage>
</organism>
<feature type="region of interest" description="Disordered" evidence="2">
    <location>
        <begin position="101"/>
        <end position="120"/>
    </location>
</feature>
<feature type="signal peptide" evidence="3">
    <location>
        <begin position="1"/>
        <end position="16"/>
    </location>
</feature>
<dbReference type="PANTHER" id="PTHR12373">
    <property type="entry name" value="ENHANCER OF RUDIMENTARY ERH"/>
    <property type="match status" value="1"/>
</dbReference>
<dbReference type="Gene3D" id="3.30.2260.10">
    <property type="entry name" value="Enhancer of rudimentary"/>
    <property type="match status" value="1"/>
</dbReference>
<dbReference type="InterPro" id="IPR035912">
    <property type="entry name" value="EHR_sf"/>
</dbReference>
<keyword evidence="5" id="KW-1185">Reference proteome</keyword>
<evidence type="ECO:0000256" key="3">
    <source>
        <dbReference type="SAM" id="SignalP"/>
    </source>
</evidence>
<evidence type="ECO:0008006" key="6">
    <source>
        <dbReference type="Google" id="ProtNLM"/>
    </source>
</evidence>
<comment type="caution">
    <text evidence="4">The sequence shown here is derived from an EMBL/GenBank/DDBJ whole genome shotgun (WGS) entry which is preliminary data.</text>
</comment>
<dbReference type="SUPFAM" id="SSF143875">
    <property type="entry name" value="ERH-like"/>
    <property type="match status" value="1"/>
</dbReference>
<name>A0A699ZR35_HAELA</name>
<proteinExistence type="inferred from homology"/>
<evidence type="ECO:0000256" key="1">
    <source>
        <dbReference type="ARBA" id="ARBA00007491"/>
    </source>
</evidence>
<feature type="chain" id="PRO_5025520822" description="Enhancer of rudimentary" evidence="3">
    <location>
        <begin position="17"/>
        <end position="253"/>
    </location>
</feature>
<keyword evidence="3" id="KW-0732">Signal</keyword>
<protein>
    <recommendedName>
        <fullName evidence="6">Enhancer of rudimentary</fullName>
    </recommendedName>
</protein>
<evidence type="ECO:0000256" key="2">
    <source>
        <dbReference type="SAM" id="MobiDB-lite"/>
    </source>
</evidence>
<comment type="similarity">
    <text evidence="1">Belongs to the E(R) family.</text>
</comment>
<sequence>MAAFPLLLLLYRKACSLGHACAMQADGMCVALWVQDWARGTSCSVAFTRHFAAPAQTYSRQAAYWSSRPSGLIAHLAKAGSGLCSRLDAADRAGQRLLKHPAMEPSSPTAAAAPAPVASGTSNTARLHTIVLAQPSKHDSTRFYQDYTSKQEALEGILRSYETRLKEQHPGTKTLMYDFNSLCQYVDDLRELCLLSWDESILGYKRYDKEWAKSALQELLASFAPPGPTKTSLAPGGGAAAAPRQSPAQAQKA</sequence>
<dbReference type="Pfam" id="PF01133">
    <property type="entry name" value="ER"/>
    <property type="match status" value="1"/>
</dbReference>
<dbReference type="AlphaFoldDB" id="A0A699ZR35"/>
<dbReference type="InterPro" id="IPR000781">
    <property type="entry name" value="ERH"/>
</dbReference>
<accession>A0A699ZR35</accession>
<evidence type="ECO:0000313" key="4">
    <source>
        <dbReference type="EMBL" id="GFH21266.1"/>
    </source>
</evidence>
<dbReference type="PANTHER" id="PTHR12373:SF0">
    <property type="entry name" value="ENHANCER OF RUDIMENTARY HOMOLOG"/>
    <property type="match status" value="1"/>
</dbReference>
<reference evidence="4 5" key="1">
    <citation type="submission" date="2020-02" db="EMBL/GenBank/DDBJ databases">
        <title>Draft genome sequence of Haematococcus lacustris strain NIES-144.</title>
        <authorList>
            <person name="Morimoto D."/>
            <person name="Nakagawa S."/>
            <person name="Yoshida T."/>
            <person name="Sawayama S."/>
        </authorList>
    </citation>
    <scope>NUCLEOTIDE SEQUENCE [LARGE SCALE GENOMIC DNA]</scope>
    <source>
        <strain evidence="4 5">NIES-144</strain>
    </source>
</reference>
<feature type="region of interest" description="Disordered" evidence="2">
    <location>
        <begin position="227"/>
        <end position="253"/>
    </location>
</feature>